<gene>
    <name evidence="2" type="ordered locus">Abu_1352</name>
</gene>
<dbReference type="Gene3D" id="1.10.260.40">
    <property type="entry name" value="lambda repressor-like DNA-binding domains"/>
    <property type="match status" value="1"/>
</dbReference>
<sequence>MEINDIIDKLFDYFKVTSIQDLAEKMNVSQPTISKWKTRNAMSAIKKRCRELGIYNEIFGDLNSNTIINIASEVNQAIKEKNEVDIDETTLFLFKEAYQKAKNSDNIKGLRIYLMEFEAKTEPFEIVEKITLKDLENIVENMIEKKKSIH</sequence>
<evidence type="ECO:0000259" key="1">
    <source>
        <dbReference type="Pfam" id="PF07022"/>
    </source>
</evidence>
<dbReference type="GeneID" id="24304858"/>
<name>A8EUI4_ALIB4</name>
<proteinExistence type="predicted"/>
<evidence type="ECO:0000313" key="2">
    <source>
        <dbReference type="EMBL" id="ABV67608.1"/>
    </source>
</evidence>
<dbReference type="AlphaFoldDB" id="A8EUI4"/>
<dbReference type="GO" id="GO:0003677">
    <property type="term" value="F:DNA binding"/>
    <property type="evidence" value="ECO:0007669"/>
    <property type="project" value="InterPro"/>
</dbReference>
<dbReference type="GO" id="GO:0045892">
    <property type="term" value="P:negative regulation of DNA-templated transcription"/>
    <property type="evidence" value="ECO:0007669"/>
    <property type="project" value="InterPro"/>
</dbReference>
<dbReference type="Proteomes" id="UP000001136">
    <property type="component" value="Chromosome"/>
</dbReference>
<organism evidence="2 3">
    <name type="scientific">Aliarcobacter butzleri (strain RM4018)</name>
    <name type="common">Arcobacter butzleri</name>
    <dbReference type="NCBI Taxonomy" id="367737"/>
    <lineage>
        <taxon>Bacteria</taxon>
        <taxon>Pseudomonadati</taxon>
        <taxon>Campylobacterota</taxon>
        <taxon>Epsilonproteobacteria</taxon>
        <taxon>Campylobacterales</taxon>
        <taxon>Arcobacteraceae</taxon>
        <taxon>Aliarcobacter</taxon>
    </lineage>
</organism>
<dbReference type="eggNOG" id="ENOG5030PCU">
    <property type="taxonomic scope" value="Bacteria"/>
</dbReference>
<dbReference type="InterPro" id="IPR010744">
    <property type="entry name" value="Phage_CI_N"/>
</dbReference>
<dbReference type="Pfam" id="PF07022">
    <property type="entry name" value="Phage_CI_repr"/>
    <property type="match status" value="1"/>
</dbReference>
<accession>A8EUI4</accession>
<keyword evidence="3" id="KW-1185">Reference proteome</keyword>
<dbReference type="EMBL" id="CP000361">
    <property type="protein sequence ID" value="ABV67608.1"/>
    <property type="molecule type" value="Genomic_DNA"/>
</dbReference>
<evidence type="ECO:0000313" key="3">
    <source>
        <dbReference type="Proteomes" id="UP000001136"/>
    </source>
</evidence>
<feature type="domain" description="Bacteriophage CI repressor N-terminal" evidence="1">
    <location>
        <begin position="5"/>
        <end position="44"/>
    </location>
</feature>
<dbReference type="KEGG" id="abu:Abu_1352"/>
<reference evidence="2 3" key="1">
    <citation type="journal article" date="2007" name="PLoS ONE">
        <title>The complete genome sequence and analysis of the Epsilonproteobacterium Arcobacter butzleri.</title>
        <authorList>
            <person name="Miller W.G."/>
            <person name="Parker C.T."/>
            <person name="Rubenfield M."/>
            <person name="Mendz G.L."/>
            <person name="Woesten M.M.S.M."/>
            <person name="Ussery D.W."/>
            <person name="Stolz J.F."/>
            <person name="Binnewies T.T."/>
            <person name="Hallin P.F."/>
            <person name="Wang G."/>
            <person name="Malek J.A."/>
            <person name="Rogosin A."/>
            <person name="Stanker L.H."/>
            <person name="Mandrell R.E."/>
        </authorList>
    </citation>
    <scope>NUCLEOTIDE SEQUENCE [LARGE SCALE GENOMIC DNA]</scope>
    <source>
        <strain evidence="2 3">RM4018</strain>
    </source>
</reference>
<dbReference type="HOGENOM" id="CLU_1736764_0_0_7"/>
<dbReference type="RefSeq" id="WP_012013016.1">
    <property type="nucleotide sequence ID" value="NC_009850.1"/>
</dbReference>
<dbReference type="InterPro" id="IPR010982">
    <property type="entry name" value="Lambda_DNA-bd_dom_sf"/>
</dbReference>
<protein>
    <recommendedName>
        <fullName evidence="1">Bacteriophage CI repressor N-terminal domain-containing protein</fullName>
    </recommendedName>
</protein>